<gene>
    <name evidence="1" type="ORF">QMY55_14875</name>
</gene>
<dbReference type="RefSeq" id="WP_283484967.1">
    <property type="nucleotide sequence ID" value="NZ_CP125947.1"/>
</dbReference>
<dbReference type="EMBL" id="CP125947">
    <property type="protein sequence ID" value="WHS63809.1"/>
    <property type="molecule type" value="Genomic_DNA"/>
</dbReference>
<evidence type="ECO:0000313" key="1">
    <source>
        <dbReference type="EMBL" id="WHS63809.1"/>
    </source>
</evidence>
<proteinExistence type="predicted"/>
<name>A0ABY8SL50_9BURK</name>
<accession>A0ABY8SL50</accession>
<keyword evidence="2" id="KW-1185">Reference proteome</keyword>
<evidence type="ECO:0000313" key="2">
    <source>
        <dbReference type="Proteomes" id="UP001240697"/>
    </source>
</evidence>
<dbReference type="Proteomes" id="UP001240697">
    <property type="component" value="Chromosome"/>
</dbReference>
<reference evidence="1 2" key="1">
    <citation type="submission" date="2023-05" db="EMBL/GenBank/DDBJ databases">
        <authorList>
            <person name="Yin Y."/>
            <person name="Lu Z."/>
        </authorList>
    </citation>
    <scope>NUCLEOTIDE SEQUENCE [LARGE SCALE GENOMIC DNA]</scope>
    <source>
        <strain evidence="1 2">ZM22</strain>
    </source>
</reference>
<sequence length="180" mass="18621">MGQIEMEKPGASGSLLGGNQQVKHIITVKTGMEGSLTVELDTAKFTYVGKAQSSYWDKFGYTIQDMDGDTASTVKDVKVVYNGGDPGPKPAHASPMMAMSLDLEHLDALHADADDPAALPALHDVLQPQTAAGEAGGNIAGLGSADAPAAPAAPVAAPQDLALYMPAPLPEEELHQPVHV</sequence>
<organism evidence="1 2">
    <name type="scientific">Comamonas resistens</name>
    <dbReference type="NCBI Taxonomy" id="3046670"/>
    <lineage>
        <taxon>Bacteria</taxon>
        <taxon>Pseudomonadati</taxon>
        <taxon>Pseudomonadota</taxon>
        <taxon>Betaproteobacteria</taxon>
        <taxon>Burkholderiales</taxon>
        <taxon>Comamonadaceae</taxon>
        <taxon>Comamonas</taxon>
    </lineage>
</organism>
<protein>
    <submittedName>
        <fullName evidence="1">Uncharacterized protein</fullName>
    </submittedName>
</protein>